<dbReference type="Proteomes" id="UP000499080">
    <property type="component" value="Unassembled WGS sequence"/>
</dbReference>
<keyword evidence="2" id="KW-1185">Reference proteome</keyword>
<protein>
    <submittedName>
        <fullName evidence="1">Uncharacterized protein</fullName>
    </submittedName>
</protein>
<sequence length="104" mass="11851">MVGKINYFPRTPRVCGKNFFYVCGAGRYSLHISEPYGSSSNEGVELRPWGVEVADIWGCDEPSEKSFGLISNSIGKLIIKYREQSSDLRRRLRDVVWCIKFGIL</sequence>
<dbReference type="EMBL" id="BGPR01000077">
    <property type="protein sequence ID" value="GBL91169.1"/>
    <property type="molecule type" value="Genomic_DNA"/>
</dbReference>
<dbReference type="AlphaFoldDB" id="A0A4Y2BHX9"/>
<reference evidence="1 2" key="1">
    <citation type="journal article" date="2019" name="Sci. Rep.">
        <title>Orb-weaving spider Araneus ventricosus genome elucidates the spidroin gene catalogue.</title>
        <authorList>
            <person name="Kono N."/>
            <person name="Nakamura H."/>
            <person name="Ohtoshi R."/>
            <person name="Moran D.A.P."/>
            <person name="Shinohara A."/>
            <person name="Yoshida Y."/>
            <person name="Fujiwara M."/>
            <person name="Mori M."/>
            <person name="Tomita M."/>
            <person name="Arakawa K."/>
        </authorList>
    </citation>
    <scope>NUCLEOTIDE SEQUENCE [LARGE SCALE GENOMIC DNA]</scope>
</reference>
<organism evidence="1 2">
    <name type="scientific">Araneus ventricosus</name>
    <name type="common">Orbweaver spider</name>
    <name type="synonym">Epeira ventricosa</name>
    <dbReference type="NCBI Taxonomy" id="182803"/>
    <lineage>
        <taxon>Eukaryota</taxon>
        <taxon>Metazoa</taxon>
        <taxon>Ecdysozoa</taxon>
        <taxon>Arthropoda</taxon>
        <taxon>Chelicerata</taxon>
        <taxon>Arachnida</taxon>
        <taxon>Araneae</taxon>
        <taxon>Araneomorphae</taxon>
        <taxon>Entelegynae</taxon>
        <taxon>Araneoidea</taxon>
        <taxon>Araneidae</taxon>
        <taxon>Araneus</taxon>
    </lineage>
</organism>
<proteinExistence type="predicted"/>
<gene>
    <name evidence="1" type="ORF">AVEN_195077_1</name>
</gene>
<comment type="caution">
    <text evidence="1">The sequence shown here is derived from an EMBL/GenBank/DDBJ whole genome shotgun (WGS) entry which is preliminary data.</text>
</comment>
<evidence type="ECO:0000313" key="1">
    <source>
        <dbReference type="EMBL" id="GBL91169.1"/>
    </source>
</evidence>
<evidence type="ECO:0000313" key="2">
    <source>
        <dbReference type="Proteomes" id="UP000499080"/>
    </source>
</evidence>
<name>A0A4Y2BHX9_ARAVE</name>
<accession>A0A4Y2BHX9</accession>